<reference evidence="2" key="1">
    <citation type="submission" date="2021-10" db="EMBL/GenBank/DDBJ databases">
        <title>Collection of gut derived symbiotic bacterial strains cultured from healthy donors.</title>
        <authorList>
            <person name="Lin H."/>
            <person name="Littmann E."/>
            <person name="Claire K."/>
            <person name="Pamer E."/>
        </authorList>
    </citation>
    <scope>NUCLEOTIDE SEQUENCE</scope>
    <source>
        <strain evidence="2">MSK.23.18</strain>
    </source>
</reference>
<protein>
    <submittedName>
        <fullName evidence="2">Uncharacterized protein</fullName>
    </submittedName>
</protein>
<proteinExistence type="predicted"/>
<dbReference type="RefSeq" id="WP_173867505.1">
    <property type="nucleotide sequence ID" value="NZ_JAAIQY010000015.1"/>
</dbReference>
<organism evidence="2 3">
    <name type="scientific">Mediterraneibacter gnavus</name>
    <name type="common">Ruminococcus gnavus</name>
    <dbReference type="NCBI Taxonomy" id="33038"/>
    <lineage>
        <taxon>Bacteria</taxon>
        <taxon>Bacillati</taxon>
        <taxon>Bacillota</taxon>
        <taxon>Clostridia</taxon>
        <taxon>Lachnospirales</taxon>
        <taxon>Lachnospiraceae</taxon>
        <taxon>Mediterraneibacter</taxon>
    </lineage>
</organism>
<dbReference type="EMBL" id="JAJBOM010000014">
    <property type="protein sequence ID" value="MCB5619637.1"/>
    <property type="molecule type" value="Genomic_DNA"/>
</dbReference>
<evidence type="ECO:0000313" key="3">
    <source>
        <dbReference type="Proteomes" id="UP001297370"/>
    </source>
</evidence>
<dbReference type="Proteomes" id="UP001297370">
    <property type="component" value="Unassembled WGS sequence"/>
</dbReference>
<dbReference type="AlphaFoldDB" id="A0AAJ1B7Z2"/>
<gene>
    <name evidence="2" type="ORF">LIQ08_10805</name>
</gene>
<keyword evidence="1" id="KW-0175">Coiled coil</keyword>
<name>A0AAJ1B7Z2_MEDGN</name>
<evidence type="ECO:0000313" key="2">
    <source>
        <dbReference type="EMBL" id="MCB5619637.1"/>
    </source>
</evidence>
<comment type="caution">
    <text evidence="2">The sequence shown here is derived from an EMBL/GenBank/DDBJ whole genome shotgun (WGS) entry which is preliminary data.</text>
</comment>
<evidence type="ECO:0000256" key="1">
    <source>
        <dbReference type="SAM" id="Coils"/>
    </source>
</evidence>
<accession>A0AAJ1B7Z2</accession>
<sequence>MINKLEYYICLFLYSLKDKKFSKNTLFRYVYIFDVANDYLGNYEDLSDEIVIDKDMGLGNVVELTEALNEINRRSYITIEGAQIRVEKDLIDYISSMKKSEKVQTDLNRVMYFVGIVSSYNEDVILAAFFSDPNVENSIKRGKKEIELSNNRLKKLLEDFEKVANEKHDIKLDKYDVFTSWLDYVFEEYIQEKCNG</sequence>
<feature type="coiled-coil region" evidence="1">
    <location>
        <begin position="139"/>
        <end position="166"/>
    </location>
</feature>